<feature type="transmembrane region" description="Helical" evidence="8">
    <location>
        <begin position="337"/>
        <end position="358"/>
    </location>
</feature>
<evidence type="ECO:0000256" key="4">
    <source>
        <dbReference type="ARBA" id="ARBA00022692"/>
    </source>
</evidence>
<comment type="caution">
    <text evidence="9">The sequence shown here is derived from an EMBL/GenBank/DDBJ whole genome shotgun (WGS) entry which is preliminary data.</text>
</comment>
<name>A0A8H5BPN0_9AGAR</name>
<feature type="transmembrane region" description="Helical" evidence="8">
    <location>
        <begin position="243"/>
        <end position="265"/>
    </location>
</feature>
<feature type="transmembrane region" description="Helical" evidence="8">
    <location>
        <begin position="370"/>
        <end position="389"/>
    </location>
</feature>
<comment type="subcellular location">
    <subcellularLocation>
        <location evidence="1 8">Vacuole membrane</location>
        <topology evidence="1 8">Multi-pass membrane protein</topology>
    </subcellularLocation>
</comment>
<dbReference type="PANTHER" id="PTHR23519:SF5">
    <property type="entry name" value="AUTOPHAGY-RELATED PROTEIN"/>
    <property type="match status" value="1"/>
</dbReference>
<organism evidence="9 10">
    <name type="scientific">Psilocybe cf. subviscida</name>
    <dbReference type="NCBI Taxonomy" id="2480587"/>
    <lineage>
        <taxon>Eukaryota</taxon>
        <taxon>Fungi</taxon>
        <taxon>Dikarya</taxon>
        <taxon>Basidiomycota</taxon>
        <taxon>Agaricomycotina</taxon>
        <taxon>Agaricomycetes</taxon>
        <taxon>Agaricomycetidae</taxon>
        <taxon>Agaricales</taxon>
        <taxon>Agaricineae</taxon>
        <taxon>Strophariaceae</taxon>
        <taxon>Psilocybe</taxon>
    </lineage>
</organism>
<evidence type="ECO:0000256" key="7">
    <source>
        <dbReference type="ARBA" id="ARBA00023136"/>
    </source>
</evidence>
<dbReference type="InterPro" id="IPR050495">
    <property type="entry name" value="ATG22/LtaA_families"/>
</dbReference>
<evidence type="ECO:0000256" key="6">
    <source>
        <dbReference type="ARBA" id="ARBA00023006"/>
    </source>
</evidence>
<proteinExistence type="inferred from homology"/>
<dbReference type="SUPFAM" id="SSF103473">
    <property type="entry name" value="MFS general substrate transporter"/>
    <property type="match status" value="1"/>
</dbReference>
<evidence type="ECO:0000256" key="2">
    <source>
        <dbReference type="ARBA" id="ARBA00006978"/>
    </source>
</evidence>
<dbReference type="Gene3D" id="1.20.1250.20">
    <property type="entry name" value="MFS general substrate transporter like domains"/>
    <property type="match status" value="2"/>
</dbReference>
<protein>
    <recommendedName>
        <fullName evidence="8">Autophagy-related protein</fullName>
    </recommendedName>
</protein>
<evidence type="ECO:0000256" key="8">
    <source>
        <dbReference type="RuleBase" id="RU363073"/>
    </source>
</evidence>
<keyword evidence="6 8" id="KW-0072">Autophagy</keyword>
<reference evidence="9 10" key="1">
    <citation type="journal article" date="2020" name="ISME J.">
        <title>Uncovering the hidden diversity of litter-decomposition mechanisms in mushroom-forming fungi.</title>
        <authorList>
            <person name="Floudas D."/>
            <person name="Bentzer J."/>
            <person name="Ahren D."/>
            <person name="Johansson T."/>
            <person name="Persson P."/>
            <person name="Tunlid A."/>
        </authorList>
    </citation>
    <scope>NUCLEOTIDE SEQUENCE [LARGE SCALE GENOMIC DNA]</scope>
    <source>
        <strain evidence="9 10">CBS 101986</strain>
    </source>
</reference>
<dbReference type="PANTHER" id="PTHR23519">
    <property type="entry name" value="AUTOPHAGY-RELATED PROTEIN 22"/>
    <property type="match status" value="1"/>
</dbReference>
<keyword evidence="7 8" id="KW-0472">Membrane</keyword>
<dbReference type="Pfam" id="PF11700">
    <property type="entry name" value="ATG22"/>
    <property type="match status" value="1"/>
</dbReference>
<accession>A0A8H5BPN0</accession>
<evidence type="ECO:0000256" key="5">
    <source>
        <dbReference type="ARBA" id="ARBA00022989"/>
    </source>
</evidence>
<gene>
    <name evidence="9" type="ORF">D9619_004142</name>
</gene>
<feature type="transmembrane region" description="Helical" evidence="8">
    <location>
        <begin position="89"/>
        <end position="111"/>
    </location>
</feature>
<evidence type="ECO:0000313" key="9">
    <source>
        <dbReference type="EMBL" id="KAF5326886.1"/>
    </source>
</evidence>
<sequence length="520" mass="57866">MDKASEKISPEDAEIDDSRSQTTTRLELWSYYVYYIGNNGLSGFNFGPSQFQNLLFLAGFDPSLGPSSSCGTGGCVIKYLGETRSINSVVLLTNGISFALQAVLLLFIGAWADYGTWRPNITIFFTIVAVAVSFAWLGVDHPNQWQAGVALYVLGLITYQCCLTFWTAAFPGLTHDLPEIQDSLADVKNGTEEHERTYSLAYNRVSNISFAVCSAGEILVLAVMVGILKGVHSDESTENNTKAFSILIAFSGAVWLVCALPWFFFEKRRPGIALPPGTSLLTIGFKQVHVAFRECLRLKQTFLYLIFYFLMGDVLNTTVTVIGTLQNSVVSYSTRDLTLLLIVGIVAQGLGIYLFWLVQKRWKISTKAMLSFNVFWIIILTIWGLIGVHTDKFGFKHIWEVWAYQVFYGLMVCPWYAYSQTMISEVSPLQQMFLFFALFSVVGKTSAFIGPLVSSAIINASDGNANMPFAFLFALGVASTVFLWLVDVEKSRVECAEFVRAERDKDVFELVNPAKVARPI</sequence>
<dbReference type="Proteomes" id="UP000567179">
    <property type="component" value="Unassembled WGS sequence"/>
</dbReference>
<comment type="similarity">
    <text evidence="2 8">Belongs to the ATG22 family.</text>
</comment>
<dbReference type="GO" id="GO:0006865">
    <property type="term" value="P:amino acid transport"/>
    <property type="evidence" value="ECO:0007669"/>
    <property type="project" value="UniProtKB-KW"/>
</dbReference>
<dbReference type="InterPro" id="IPR036259">
    <property type="entry name" value="MFS_trans_sf"/>
</dbReference>
<feature type="transmembrane region" description="Helical" evidence="8">
    <location>
        <begin position="401"/>
        <end position="419"/>
    </location>
</feature>
<dbReference type="GO" id="GO:0005774">
    <property type="term" value="C:vacuolar membrane"/>
    <property type="evidence" value="ECO:0007669"/>
    <property type="project" value="UniProtKB-SubCell"/>
</dbReference>
<keyword evidence="8" id="KW-0029">Amino-acid transport</keyword>
<feature type="transmembrane region" description="Helical" evidence="8">
    <location>
        <begin position="302"/>
        <end position="325"/>
    </location>
</feature>
<feature type="transmembrane region" description="Helical" evidence="8">
    <location>
        <begin position="431"/>
        <end position="453"/>
    </location>
</feature>
<dbReference type="EMBL" id="JAACJJ010000014">
    <property type="protein sequence ID" value="KAF5326886.1"/>
    <property type="molecule type" value="Genomic_DNA"/>
</dbReference>
<keyword evidence="8" id="KW-0926">Vacuole</keyword>
<keyword evidence="5 8" id="KW-1133">Transmembrane helix</keyword>
<dbReference type="InterPro" id="IPR024671">
    <property type="entry name" value="Atg22-like"/>
</dbReference>
<feature type="transmembrane region" description="Helical" evidence="8">
    <location>
        <begin position="465"/>
        <end position="486"/>
    </location>
</feature>
<evidence type="ECO:0000256" key="1">
    <source>
        <dbReference type="ARBA" id="ARBA00004128"/>
    </source>
</evidence>
<keyword evidence="3 8" id="KW-0813">Transport</keyword>
<evidence type="ECO:0000256" key="3">
    <source>
        <dbReference type="ARBA" id="ARBA00022448"/>
    </source>
</evidence>
<keyword evidence="4 8" id="KW-0812">Transmembrane</keyword>
<dbReference type="GO" id="GO:0006914">
    <property type="term" value="P:autophagy"/>
    <property type="evidence" value="ECO:0007669"/>
    <property type="project" value="UniProtKB-KW"/>
</dbReference>
<feature type="transmembrane region" description="Helical" evidence="8">
    <location>
        <begin position="117"/>
        <end position="137"/>
    </location>
</feature>
<evidence type="ECO:0000313" key="10">
    <source>
        <dbReference type="Proteomes" id="UP000567179"/>
    </source>
</evidence>
<dbReference type="OrthoDB" id="42657at2759"/>
<keyword evidence="10" id="KW-1185">Reference proteome</keyword>
<comment type="function">
    <text evidence="8">Vacuolar effluxer which mediate the efflux of amino acids resulting from autophagic degradation. The release of autophagic amino acids allows the maintenance of protein synthesis and viability during nitrogen starvation.</text>
</comment>
<feature type="transmembrane region" description="Helical" evidence="8">
    <location>
        <begin position="208"/>
        <end position="231"/>
    </location>
</feature>
<dbReference type="AlphaFoldDB" id="A0A8H5BPN0"/>